<dbReference type="Pfam" id="PF00350">
    <property type="entry name" value="Dynamin_N"/>
    <property type="match status" value="1"/>
</dbReference>
<proteinExistence type="inferred from homology"/>
<comment type="caution">
    <text evidence="9">The sequence shown here is derived from an EMBL/GenBank/DDBJ whole genome shotgun (WGS) entry which is preliminary data.</text>
</comment>
<evidence type="ECO:0000256" key="1">
    <source>
        <dbReference type="ARBA" id="ARBA00004496"/>
    </source>
</evidence>
<dbReference type="FunFam" id="3.40.50.300:FF:000621">
    <property type="entry name" value="Interferon-induced GTP-binding protein Mx1"/>
    <property type="match status" value="1"/>
</dbReference>
<dbReference type="GO" id="GO:0005874">
    <property type="term" value="C:microtubule"/>
    <property type="evidence" value="ECO:0007669"/>
    <property type="project" value="TreeGrafter"/>
</dbReference>
<dbReference type="InterPro" id="IPR030381">
    <property type="entry name" value="G_DYNAMIN_dom"/>
</dbReference>
<dbReference type="GO" id="GO:0003924">
    <property type="term" value="F:GTPase activity"/>
    <property type="evidence" value="ECO:0007669"/>
    <property type="project" value="InterPro"/>
</dbReference>
<dbReference type="PROSITE" id="PS00410">
    <property type="entry name" value="G_DYNAMIN_1"/>
    <property type="match status" value="1"/>
</dbReference>
<dbReference type="GO" id="GO:0005634">
    <property type="term" value="C:nucleus"/>
    <property type="evidence" value="ECO:0007669"/>
    <property type="project" value="TreeGrafter"/>
</dbReference>
<evidence type="ECO:0000256" key="3">
    <source>
        <dbReference type="ARBA" id="ARBA00022490"/>
    </source>
</evidence>
<dbReference type="STRING" id="8167.A0A484DG91"/>
<dbReference type="PANTHER" id="PTHR11566:SF225">
    <property type="entry name" value="INTERFERON-INDUCED GTP-BINDING PROTEIN MX-RELATED"/>
    <property type="match status" value="1"/>
</dbReference>
<dbReference type="PRINTS" id="PR00195">
    <property type="entry name" value="DYNAMIN"/>
</dbReference>
<dbReference type="AlphaFoldDB" id="A0A484DG91"/>
<dbReference type="GO" id="GO:0005737">
    <property type="term" value="C:cytoplasm"/>
    <property type="evidence" value="ECO:0007669"/>
    <property type="project" value="UniProtKB-SubCell"/>
</dbReference>
<name>A0A484DG91_PERFV</name>
<dbReference type="InterPro" id="IPR022812">
    <property type="entry name" value="Dynamin"/>
</dbReference>
<evidence type="ECO:0000256" key="2">
    <source>
        <dbReference type="ARBA" id="ARBA00015210"/>
    </source>
</evidence>
<dbReference type="GO" id="GO:0031623">
    <property type="term" value="P:receptor internalization"/>
    <property type="evidence" value="ECO:0007669"/>
    <property type="project" value="TreeGrafter"/>
</dbReference>
<dbReference type="Proteomes" id="UP000295070">
    <property type="component" value="Chromosome 4"/>
</dbReference>
<keyword evidence="5 7" id="KW-0342">GTP-binding</keyword>
<dbReference type="PANTHER" id="PTHR11566">
    <property type="entry name" value="DYNAMIN"/>
    <property type="match status" value="1"/>
</dbReference>
<evidence type="ECO:0000256" key="7">
    <source>
        <dbReference type="RuleBase" id="RU003932"/>
    </source>
</evidence>
<evidence type="ECO:0000313" key="9">
    <source>
        <dbReference type="EMBL" id="TDH14084.1"/>
    </source>
</evidence>
<dbReference type="GO" id="GO:0005886">
    <property type="term" value="C:plasma membrane"/>
    <property type="evidence" value="ECO:0007669"/>
    <property type="project" value="TreeGrafter"/>
</dbReference>
<organism evidence="9 10">
    <name type="scientific">Perca flavescens</name>
    <name type="common">American yellow perch</name>
    <name type="synonym">Morone flavescens</name>
    <dbReference type="NCBI Taxonomy" id="8167"/>
    <lineage>
        <taxon>Eukaryota</taxon>
        <taxon>Metazoa</taxon>
        <taxon>Chordata</taxon>
        <taxon>Craniata</taxon>
        <taxon>Vertebrata</taxon>
        <taxon>Euteleostomi</taxon>
        <taxon>Actinopterygii</taxon>
        <taxon>Neopterygii</taxon>
        <taxon>Teleostei</taxon>
        <taxon>Neoteleostei</taxon>
        <taxon>Acanthomorphata</taxon>
        <taxon>Eupercaria</taxon>
        <taxon>Perciformes</taxon>
        <taxon>Percoidei</taxon>
        <taxon>Percidae</taxon>
        <taxon>Percinae</taxon>
        <taxon>Perca</taxon>
    </lineage>
</organism>
<evidence type="ECO:0000256" key="5">
    <source>
        <dbReference type="ARBA" id="ARBA00023134"/>
    </source>
</evidence>
<dbReference type="InterPro" id="IPR000375">
    <property type="entry name" value="Dynamin_stalk"/>
</dbReference>
<dbReference type="Gene3D" id="3.40.50.300">
    <property type="entry name" value="P-loop containing nucleotide triphosphate hydrolases"/>
    <property type="match status" value="1"/>
</dbReference>
<dbReference type="GO" id="GO:0098793">
    <property type="term" value="C:presynapse"/>
    <property type="evidence" value="ECO:0007669"/>
    <property type="project" value="GOC"/>
</dbReference>
<accession>A0A484DG91</accession>
<comment type="similarity">
    <text evidence="7">Belongs to the TRAFAC class dynamin-like GTPase superfamily. Dynamin/Fzo/YdjA family.</text>
</comment>
<dbReference type="EMBL" id="SCKG01000004">
    <property type="protein sequence ID" value="TDH14084.1"/>
    <property type="molecule type" value="Genomic_DNA"/>
</dbReference>
<dbReference type="InterPro" id="IPR045063">
    <property type="entry name" value="Dynamin_N"/>
</dbReference>
<gene>
    <name evidence="9" type="ORF">EPR50_G00042900</name>
</gene>
<dbReference type="GO" id="GO:0016185">
    <property type="term" value="P:synaptic vesicle budding from presynaptic endocytic zone membrane"/>
    <property type="evidence" value="ECO:0007669"/>
    <property type="project" value="TreeGrafter"/>
</dbReference>
<dbReference type="Gene3D" id="1.20.120.1240">
    <property type="entry name" value="Dynamin, middle domain"/>
    <property type="match status" value="1"/>
</dbReference>
<evidence type="ECO:0000256" key="4">
    <source>
        <dbReference type="ARBA" id="ARBA00022741"/>
    </source>
</evidence>
<comment type="subcellular location">
    <subcellularLocation>
        <location evidence="1">Cytoplasm</location>
    </subcellularLocation>
</comment>
<dbReference type="SUPFAM" id="SSF52540">
    <property type="entry name" value="P-loop containing nucleoside triphosphate hydrolases"/>
    <property type="match status" value="1"/>
</dbReference>
<keyword evidence="4 7" id="KW-0547">Nucleotide-binding</keyword>
<dbReference type="InterPro" id="IPR019762">
    <property type="entry name" value="Dynamin_GTPase_CS"/>
</dbReference>
<evidence type="ECO:0000313" key="10">
    <source>
        <dbReference type="Proteomes" id="UP000295070"/>
    </source>
</evidence>
<protein>
    <recommendedName>
        <fullName evidence="2">Interferon-induced GTP-binding protein Mx</fullName>
    </recommendedName>
    <alternativeName>
        <fullName evidence="6">Interferon-inducible Mx protein</fullName>
    </alternativeName>
</protein>
<dbReference type="InterPro" id="IPR027417">
    <property type="entry name" value="P-loop_NTPase"/>
</dbReference>
<dbReference type="Pfam" id="PF01031">
    <property type="entry name" value="Dynamin_M"/>
    <property type="match status" value="1"/>
</dbReference>
<reference evidence="9 10" key="1">
    <citation type="submission" date="2019-01" db="EMBL/GenBank/DDBJ databases">
        <title>A chromosome-scale genome assembly of the yellow perch, Perca flavescens.</title>
        <authorList>
            <person name="Feron R."/>
            <person name="Morvezen R."/>
            <person name="Bestin A."/>
            <person name="Haffray P."/>
            <person name="Klopp C."/>
            <person name="Zahm M."/>
            <person name="Cabau C."/>
            <person name="Roques C."/>
            <person name="Donnadieu C."/>
            <person name="Bouchez O."/>
            <person name="Christie M."/>
            <person name="Larson W."/>
            <person name="Guiguen Y."/>
        </authorList>
    </citation>
    <scope>NUCLEOTIDE SEQUENCE [LARGE SCALE GENOMIC DNA]</scope>
    <source>
        <strain evidence="9">YP-PL-M2</strain>
        <tissue evidence="9">Blood</tissue>
    </source>
</reference>
<dbReference type="SMART" id="SM00053">
    <property type="entry name" value="DYNc"/>
    <property type="match status" value="1"/>
</dbReference>
<keyword evidence="10" id="KW-1185">Reference proteome</keyword>
<evidence type="ECO:0000256" key="6">
    <source>
        <dbReference type="ARBA" id="ARBA00031810"/>
    </source>
</evidence>
<dbReference type="CDD" id="cd08771">
    <property type="entry name" value="DLP_1"/>
    <property type="match status" value="1"/>
</dbReference>
<dbReference type="GO" id="GO:0051607">
    <property type="term" value="P:defense response to virus"/>
    <property type="evidence" value="ECO:0007669"/>
    <property type="project" value="TreeGrafter"/>
</dbReference>
<evidence type="ECO:0000259" key="8">
    <source>
        <dbReference type="PROSITE" id="PS51718"/>
    </source>
</evidence>
<feature type="domain" description="Dynamin-type G" evidence="8">
    <location>
        <begin position="30"/>
        <end position="303"/>
    </location>
</feature>
<keyword evidence="3" id="KW-0963">Cytoplasm</keyword>
<dbReference type="GO" id="GO:0005525">
    <property type="term" value="F:GTP binding"/>
    <property type="evidence" value="ECO:0007669"/>
    <property type="project" value="UniProtKB-KW"/>
</dbReference>
<sequence length="459" mass="51318">MNTLNQQYEEKVRPCIDLIDSLRSLGVEDDLSLPAIAVIGDQSSGKSSVLEALSGVALPRGSGIVTRCPLELKMKRKKEGEEWYGKISYQDLEEEIEDPADVEIKIQKAQDELAGEGAGISDDLISLEIASPDVPDLTLIDLPGIARVAVEGQPENIGDQIKRLIHKFIKRQETISLVVVPCNVDIATTEALKMAREVDPDGERTLGILTKPDLVDKGTEETVVATVNNEVIPLKKGYMIVRCRGQKDIMDKLSLTEAIEREKAFFKNHVQFQILYDEGHATVPKLAEKLTLELVHHIQRSLPQLEEQIEKKLRQTQAELDKYGNGPPPDATERLGFLIDRVTAFTYDAISLAAGEELKFGGRPNIFAILRKEFAVWKDVIERSGTTFNWNIEKEVAQYERKYRGRELPGFINYKTFEGMVKEQIKQLEGPAVLKLKEVAGMSYHDATMIAGHLNMQGI</sequence>
<dbReference type="PROSITE" id="PS51718">
    <property type="entry name" value="G_DYNAMIN_2"/>
    <property type="match status" value="1"/>
</dbReference>
<dbReference type="InterPro" id="IPR001401">
    <property type="entry name" value="Dynamin_GTPase"/>
</dbReference>
<dbReference type="GO" id="GO:0008017">
    <property type="term" value="F:microtubule binding"/>
    <property type="evidence" value="ECO:0007669"/>
    <property type="project" value="TreeGrafter"/>
</dbReference>